<protein>
    <recommendedName>
        <fullName evidence="2">DUF6603 domain-containing protein</fullName>
    </recommendedName>
</protein>
<dbReference type="InterPro" id="IPR046538">
    <property type="entry name" value="DUF6603"/>
</dbReference>
<feature type="domain" description="DUF6603" evidence="2">
    <location>
        <begin position="2006"/>
        <end position="2515"/>
    </location>
</feature>
<keyword evidence="4" id="KW-1185">Reference proteome</keyword>
<dbReference type="EMBL" id="LMCB01000014">
    <property type="protein sequence ID" value="KZL19409.1"/>
    <property type="molecule type" value="Genomic_DNA"/>
</dbReference>
<evidence type="ECO:0000259" key="2">
    <source>
        <dbReference type="Pfam" id="PF20248"/>
    </source>
</evidence>
<dbReference type="STRING" id="989403.SAMN05421798_11346"/>
<comment type="caution">
    <text evidence="3">The sequence shown here is derived from an EMBL/GenBank/DDBJ whole genome shotgun (WGS) entry which is preliminary data.</text>
</comment>
<evidence type="ECO:0000313" key="3">
    <source>
        <dbReference type="EMBL" id="KZL19409.1"/>
    </source>
</evidence>
<accession>A0A165Z0S6</accession>
<dbReference type="Proteomes" id="UP000076577">
    <property type="component" value="Unassembled WGS sequence"/>
</dbReference>
<dbReference type="OrthoDB" id="535891at2"/>
<feature type="region of interest" description="Disordered" evidence="1">
    <location>
        <begin position="2722"/>
        <end position="2747"/>
    </location>
</feature>
<dbReference type="PATRIC" id="fig|989403.3.peg.2084"/>
<evidence type="ECO:0000256" key="1">
    <source>
        <dbReference type="SAM" id="MobiDB-lite"/>
    </source>
</evidence>
<reference evidence="3 4" key="1">
    <citation type="journal article" date="2016" name="Front. Microbiol.">
        <title>Comparative Genomic Analysis Reveals a Diverse Repertoire of Genes Involved in Prokaryote-Eukaryote Interactions within the Pseudovibrio Genus.</title>
        <authorList>
            <person name="Romano S."/>
            <person name="Fernandez-Guerra A."/>
            <person name="Reen F.J."/>
            <person name="Glockner F.O."/>
            <person name="Crowley S.P."/>
            <person name="O'Sullivan O."/>
            <person name="Cotter P.D."/>
            <person name="Adams C."/>
            <person name="Dobson A.D."/>
            <person name="O'Gara F."/>
        </authorList>
    </citation>
    <scope>NUCLEOTIDE SEQUENCE [LARGE SCALE GENOMIC DNA]</scope>
    <source>
        <strain evidence="3 4">Ad2</strain>
    </source>
</reference>
<organism evidence="3 4">
    <name type="scientific">Pseudovibrio axinellae</name>
    <dbReference type="NCBI Taxonomy" id="989403"/>
    <lineage>
        <taxon>Bacteria</taxon>
        <taxon>Pseudomonadati</taxon>
        <taxon>Pseudomonadota</taxon>
        <taxon>Alphaproteobacteria</taxon>
        <taxon>Hyphomicrobiales</taxon>
        <taxon>Stappiaceae</taxon>
        <taxon>Pseudovibrio</taxon>
    </lineage>
</organism>
<dbReference type="Pfam" id="PF20248">
    <property type="entry name" value="DUF6603"/>
    <property type="match status" value="1"/>
</dbReference>
<sequence length="3062" mass="318929">MSIIINRQDLDAATLELAVLAGLLIPKNANSEDYTLTEDWFSDPVSHLAQGLKSSGTNLPALIKELIGSRSGSTLNIPSSSAGSLGTWYPLLEEDDAEALSAGSGPYLISRASQGGGQTYGLGFQIVQNISEDLQARLWGILPILLVDGTPQVALSDPNESLLLGVELVSATGPLVNIAGFSLDGVRMSVAMAPAQTTGSPVDVSLEIVKLKTPGEEQASDVNLSDLQAASNEEVMGAVRGLLVAALAQIVPADSPEISLLFPAIGFGGSVAGNGDVPAIDWLSLLENSDDLAKPFIDWLQIIASDTSVLKAWGAALSGLATGAIPNVQGEGTEVAPYQFLLKTIGTAGTLYLTLETATDSDGTTHLLPGLSFQADAVVLGSSSAQLVPSASLTFVDLGFSDGALAIAPAPLIAQLTLENKVQGSPLVSAMYEEKVFSIGSLDLGLELTPSGDTVNLLPKFEFVAVEIAGSSHASLNLLQPEKVASVVAGDLASVISQKLQSLLGTQTGSPGFALSVLLGLAAPTTSGFTQALTPPLSPSAFASNITDPLGALQSWYYAVLSADEPVAGALPAQWIAQMVATLMVSGSSTVASSSAAGTPDDPWLFPLLGSQAKVYLKAYRQNEDLILGLQVGVDFQLTKDTALDLSLGADLLTLETSSTSAQLTGARTFSALDLKIALPDGVSTGTSTGTSLSIDSAAAQVGWSSQDSFSWQISVAKSELKDGNTVVATGSDLIFAKGESWADKLSGAGTDTFAPLLLGITGLALLRSGTRAGVLLDGWFGLLGGDISKNLPQGISWPDDMPRLGSDVLTTPLEAINTQFNSLFSHSLQAQAALSLLGWALGSDSIAPVISAPSNGGPYLVPLPTSTGIELAIWDKEQAGDGVVIGLNRAFSPDLAGDVDISVNVSAELFSSATSSEEHTPSVTIVTDLTGKSGELVKDTLRSAEVGLTLLLTSDGPAMAPILSVTPTNSSTQIKIDLENPATALTAANSETLLTLLNAGVRALVDAYGDNPMLIKLAGLLETAGLAVQVDGTFALNAQAWLQLTAAPTEFFSAAGTYLLEQSEQREDLVDLLTSASGLKLPDVPEELLAVLAALGLTTSQSSGYLPVPNAILALVSNPAKFLPTQLAALMSSETKRAALASAFGQSKATASFGPVSLSVLNANDFMIELANPIMFGSSLKLGGALSFNLTDKTLAASLNLDADQIESGIGLSLASADFNTPEFSAAIRLGSAEGTFQPAQVRLYPFSAQDFLQDLEQTVPAMLLGRIVADALGATLADHPVAIGVATALGLTSTGSDGQTNLHLPLQFIDHPADWLLEKTLMGVDGALSIEGLSQLFSQLPSEGTAGSGVYLLSQDNSITVAGLPYNLELVFTADVDANRFTISPRLNETLQLSSNLSISALNFGLALTPDLIPVPTAQIAFSGSISDNTPKFELSAAYDNTFSLSVGQVDGPTLDLIPFTGWLEFAKDVAAQAAQKLISEAATQLLDNLKTEGAAEFVGKLQTAAQDLDVPELVEELTNAALEVDGGQSLEDIAIDWVKQRLTSANATNTAQAVVALLADEVDGITSKDGLVSYQPVSSIPLVISFGIEDSIAGLWARMQFDAGSGIRFDLTKTGIGYPIASGGNIQFDLGLSVEADLFGETGPRISADWSNSAGFSLLFNPLGTGGAYAIYDAQLLPVPFPGTDGTAGGGLEAWLEDLALHVLPRYAALGLLNASVSKAWLDQKLLSGKIPAPGTILTSIGLITEQDGVFMPASPQALAGKTVSNVLAALINAILSDLTADSPLTLVSLPDNGKLQISSSTNEASKAFESTPDYTLSLVVPSIAIKNSGFALQLGNAQSGDWIKQAGKSGTGDYVPGLSVSISVPESGPDFEHLRFSAAYIGVSLEGKNGKPLIDLSRFSLEGVTAQGLLSLEFGDGDPVKSYGAGGDLSNIAFALSPGSVTGTGANPVAQNLLGSSSSDAKGTKPAVNPAFDATLGWISDGTFGAALEQDGKPVSEIYLPVQRSFGPLQVNGIGADWHSSKKQLGMLFDGGIQTTAVTLEVIGLDVSVPITDPTDFDGYGLDLSGLALAFKGGTVSLSGDLLKQTSDTAISYDGEINASTSLLGLTAVGSYALMPANPGEGETQTTSMFIFGDVRLGGALGGPPAFSIQGFAGGFSINRGLTLPDVSQVDSFPLIQAVSDPTFIAEGSSPSQVLAKFDKVIPPQIGNYWGAAGLNVSSFELVNTFAMLIANFGASFSFDAIGLAKATMPPDVSLDKALAYIELGVTMSFEPSEGEFALTGQLSPSSFILSHNCHLTGGFAVRAWFGDNENAGDFVITLGGYSPAFKAPDYYPAVPRVGFDWRINSDTSISGGTYFALTPSAIMAGADLSAQFRSGKLHAWFDAGADFLISWAPFYYDIDVHVDVGVSYTIDYWIGSSTFSASLGAGLHLFGPQTGGSVYVDWYIISFSIPFGDGGSNRTSGLTWPAFAQKFLPKNKQRNDEIVPLIAAVQSGQVTGAAANTVQAKTVEFKVTSSIPATQATFTNTTEHFESGGAIGVKPVGWKDNLDTELTVSITAADEANDISGFVVEPINNGVPAALWSQGSSVAGSSEEAAVVKDAIVGLKISTAPTSPSGEIGPITMSTVYTPTCAQSTHATLPFATIAQIPADAPEPQENAFSVIQTTIASEGVEQIRKAMGEALNDVMLSAIDTPDMSVMKEYADQILIAPPQLAQVGTYVNTPPAASSSPPAISQPTDKDAAAAERFSVRKPGRVSLIGYGRLRAMRGFTEARNGLPSRQRTRWFWHNLSSYHFGEPNVIAEPGRAFLFEAARSSVPLLLDISNVRSLDLRVIALDRAGRILSHTVTQEERLVLPARTHRIAVFCEPVSSTRSFQLKGWLSDQKLMLVGDGRLVGEGCTVFTRGALEQMSRFKPGPNCMENIVAADVLEHVNGTRVNGTVETLFKSEARTIAVVVTHSDDAPTDILLKRGERAGGWHAAEPVQSLKLGGSEVLFFEGARGQPVHVLTSASHEVQGVFASALPPSQLKATWKRQVLGTFAAPATHNPLRAFAKINLSRDER</sequence>
<evidence type="ECO:0000313" key="4">
    <source>
        <dbReference type="Proteomes" id="UP000076577"/>
    </source>
</evidence>
<name>A0A165Z0S6_9HYPH</name>
<dbReference type="RefSeq" id="WP_068005318.1">
    <property type="nucleotide sequence ID" value="NZ_FOFM01000013.1"/>
</dbReference>
<gene>
    <name evidence="3" type="ORF">PsAD2_01948</name>
</gene>
<proteinExistence type="predicted"/>
<feature type="compositionally biased region" description="Low complexity" evidence="1">
    <location>
        <begin position="2725"/>
        <end position="2734"/>
    </location>
</feature>